<sequence>MSAETEFAGTVTRGEIEGEDDDLVAVAPSRKEGVEFIRENNAWGFVRMNREPEYVAIYISEDVQQVKYIGKVREIVDADEAELARPVEEYEGYDSGKKVLFFEEDSVYELEDPIPYENRVVFPPFNYTTLGEFKSAESTDGLF</sequence>
<name>A0A285NXF8_NATPI</name>
<reference evidence="1 2" key="1">
    <citation type="submission" date="2017-09" db="EMBL/GenBank/DDBJ databases">
        <authorList>
            <person name="Ehlers B."/>
            <person name="Leendertz F.H."/>
        </authorList>
    </citation>
    <scope>NUCLEOTIDE SEQUENCE [LARGE SCALE GENOMIC DNA]</scope>
    <source>
        <strain evidence="1 2">DSM 27208</strain>
    </source>
</reference>
<dbReference type="RefSeq" id="WP_097008579.1">
    <property type="nucleotide sequence ID" value="NZ_OBEJ01000002.1"/>
</dbReference>
<dbReference type="AlphaFoldDB" id="A0A285NXF8"/>
<protein>
    <submittedName>
        <fullName evidence="1">Uncharacterized protein</fullName>
    </submittedName>
</protein>
<accession>A0A285NXF8</accession>
<organism evidence="1 2">
    <name type="scientific">Natronoarchaeum philippinense</name>
    <dbReference type="NCBI Taxonomy" id="558529"/>
    <lineage>
        <taxon>Archaea</taxon>
        <taxon>Methanobacteriati</taxon>
        <taxon>Methanobacteriota</taxon>
        <taxon>Stenosarchaea group</taxon>
        <taxon>Halobacteria</taxon>
        <taxon>Halobacteriales</taxon>
        <taxon>Natronoarchaeaceae</taxon>
    </lineage>
</organism>
<dbReference type="OrthoDB" id="330911at2157"/>
<dbReference type="Proteomes" id="UP000219453">
    <property type="component" value="Unassembled WGS sequence"/>
</dbReference>
<proteinExistence type="predicted"/>
<evidence type="ECO:0000313" key="2">
    <source>
        <dbReference type="Proteomes" id="UP000219453"/>
    </source>
</evidence>
<evidence type="ECO:0000313" key="1">
    <source>
        <dbReference type="EMBL" id="SNZ12331.1"/>
    </source>
</evidence>
<dbReference type="EMBL" id="OBEJ01000002">
    <property type="protein sequence ID" value="SNZ12331.1"/>
    <property type="molecule type" value="Genomic_DNA"/>
</dbReference>
<keyword evidence="2" id="KW-1185">Reference proteome</keyword>
<gene>
    <name evidence="1" type="ORF">SAMN06269185_1623</name>
</gene>